<dbReference type="InterPro" id="IPR005490">
    <property type="entry name" value="LD_TPept_cat_dom"/>
</dbReference>
<dbReference type="SUPFAM" id="SSF141523">
    <property type="entry name" value="L,D-transpeptidase catalytic domain-like"/>
    <property type="match status" value="1"/>
</dbReference>
<dbReference type="InterPro" id="IPR038063">
    <property type="entry name" value="Transpep_catalytic_dom"/>
</dbReference>
<evidence type="ECO:0000256" key="1">
    <source>
        <dbReference type="ARBA" id="ARBA00004752"/>
    </source>
</evidence>
<dbReference type="GO" id="GO:0016757">
    <property type="term" value="F:glycosyltransferase activity"/>
    <property type="evidence" value="ECO:0007669"/>
    <property type="project" value="UniProtKB-KW"/>
</dbReference>
<evidence type="ECO:0000313" key="11">
    <source>
        <dbReference type="EMBL" id="AEF93490.1"/>
    </source>
</evidence>
<evidence type="ECO:0000256" key="8">
    <source>
        <dbReference type="ARBA" id="ARBA00023316"/>
    </source>
</evidence>
<dbReference type="SUPFAM" id="SSF47090">
    <property type="entry name" value="PGBD-like"/>
    <property type="match status" value="2"/>
</dbReference>
<dbReference type="GO" id="GO:0005576">
    <property type="term" value="C:extracellular region"/>
    <property type="evidence" value="ECO:0007669"/>
    <property type="project" value="TreeGrafter"/>
</dbReference>
<proteinExistence type="inferred from homology"/>
<dbReference type="EMBL" id="CP002736">
    <property type="protein sequence ID" value="AEF93490.1"/>
    <property type="molecule type" value="Genomic_DNA"/>
</dbReference>
<reference evidence="11 12" key="1">
    <citation type="submission" date="2011-05" db="EMBL/GenBank/DDBJ databases">
        <title>Complete sequence of Desulfotomaculum carboxydivorans CO-1-SRB.</title>
        <authorList>
            <consortium name="US DOE Joint Genome Institute"/>
            <person name="Lucas S."/>
            <person name="Han J."/>
            <person name="Lapidus A."/>
            <person name="Cheng J.-F."/>
            <person name="Goodwin L."/>
            <person name="Pitluck S."/>
            <person name="Peters L."/>
            <person name="Mikhailova N."/>
            <person name="Lu M."/>
            <person name="Han C."/>
            <person name="Tapia R."/>
            <person name="Land M."/>
            <person name="Hauser L."/>
            <person name="Kyrpides N."/>
            <person name="Ivanova N."/>
            <person name="Pagani I."/>
            <person name="Stams A."/>
            <person name="Plugge C."/>
            <person name="Muyzer G."/>
            <person name="Kuever J."/>
            <person name="Parshina S."/>
            <person name="Ivanova A."/>
            <person name="Nazina T."/>
            <person name="Woyke T."/>
        </authorList>
    </citation>
    <scope>NUCLEOTIDE SEQUENCE [LARGE SCALE GENOMIC DNA]</scope>
    <source>
        <strain evidence="12">DSM 14880 / VKM B-2319 / CO-1-SRB</strain>
    </source>
</reference>
<dbReference type="GO" id="GO:0071972">
    <property type="term" value="F:peptidoglycan L,D-transpeptidase activity"/>
    <property type="evidence" value="ECO:0007669"/>
    <property type="project" value="TreeGrafter"/>
</dbReference>
<dbReference type="PANTHER" id="PTHR30582:SF24">
    <property type="entry name" value="L,D-TRANSPEPTIDASE ERFK_SRFK-RELATED"/>
    <property type="match status" value="1"/>
</dbReference>
<evidence type="ECO:0000256" key="4">
    <source>
        <dbReference type="ARBA" id="ARBA00022679"/>
    </source>
</evidence>
<keyword evidence="5" id="KW-0378">Hydrolase</keyword>
<dbReference type="PANTHER" id="PTHR30582">
    <property type="entry name" value="L,D-TRANSPEPTIDASE"/>
    <property type="match status" value="1"/>
</dbReference>
<dbReference type="CDD" id="cd16913">
    <property type="entry name" value="YkuD_like"/>
    <property type="match status" value="1"/>
</dbReference>
<evidence type="ECO:0000256" key="2">
    <source>
        <dbReference type="ARBA" id="ARBA00005992"/>
    </source>
</evidence>
<accession>F6B845</accession>
<dbReference type="STRING" id="868595.Desca_0600"/>
<comment type="pathway">
    <text evidence="1 9">Cell wall biogenesis; peptidoglycan biosynthesis.</text>
</comment>
<feature type="domain" description="L,D-TPase catalytic" evidence="10">
    <location>
        <begin position="128"/>
        <end position="237"/>
    </location>
</feature>
<organism evidence="11 12">
    <name type="scientific">Desulfotomaculum nigrificans (strain DSM 14880 / VKM B-2319 / CO-1-SRB)</name>
    <name type="common">Desulfotomaculum carboxydivorans</name>
    <dbReference type="NCBI Taxonomy" id="868595"/>
    <lineage>
        <taxon>Bacteria</taxon>
        <taxon>Bacillati</taxon>
        <taxon>Bacillota</taxon>
        <taxon>Clostridia</taxon>
        <taxon>Eubacteriales</taxon>
        <taxon>Desulfotomaculaceae</taxon>
        <taxon>Desulfotomaculum</taxon>
    </lineage>
</organism>
<keyword evidence="3" id="KW-0328">Glycosyltransferase</keyword>
<keyword evidence="8 9" id="KW-0961">Cell wall biogenesis/degradation</keyword>
<gene>
    <name evidence="11" type="ordered locus">Desca_0600</name>
</gene>
<dbReference type="Pfam" id="PF03734">
    <property type="entry name" value="YkuD"/>
    <property type="match status" value="1"/>
</dbReference>
<dbReference type="InterPro" id="IPR002477">
    <property type="entry name" value="Peptidoglycan-bd-like"/>
</dbReference>
<dbReference type="Gene3D" id="2.40.440.10">
    <property type="entry name" value="L,D-transpeptidase catalytic domain-like"/>
    <property type="match status" value="1"/>
</dbReference>
<keyword evidence="4" id="KW-0808">Transferase</keyword>
<dbReference type="Pfam" id="PF01471">
    <property type="entry name" value="PG_binding_1"/>
    <property type="match status" value="2"/>
</dbReference>
<feature type="active site" description="Nucleophile" evidence="9">
    <location>
        <position position="213"/>
    </location>
</feature>
<protein>
    <submittedName>
        <fullName evidence="11">ErfK/YbiS/YcfS/YnhG family protein</fullName>
    </submittedName>
</protein>
<keyword evidence="7 9" id="KW-0573">Peptidoglycan synthesis</keyword>
<evidence type="ECO:0000256" key="9">
    <source>
        <dbReference type="PROSITE-ProRule" id="PRU01373"/>
    </source>
</evidence>
<dbReference type="KEGG" id="dca:Desca_0600"/>
<dbReference type="eggNOG" id="COG3409">
    <property type="taxonomic scope" value="Bacteria"/>
</dbReference>
<dbReference type="InterPro" id="IPR036366">
    <property type="entry name" value="PGBDSf"/>
</dbReference>
<dbReference type="HOGENOM" id="CLU_874170_0_0_9"/>
<dbReference type="MEROPS" id="C82.003"/>
<name>F6B845_DESCC</name>
<feature type="active site" description="Proton donor/acceptor" evidence="9">
    <location>
        <position position="197"/>
    </location>
</feature>
<evidence type="ECO:0000256" key="3">
    <source>
        <dbReference type="ARBA" id="ARBA00022676"/>
    </source>
</evidence>
<evidence type="ECO:0000313" key="12">
    <source>
        <dbReference type="Proteomes" id="UP000009226"/>
    </source>
</evidence>
<evidence type="ECO:0000256" key="5">
    <source>
        <dbReference type="ARBA" id="ARBA00022801"/>
    </source>
</evidence>
<evidence type="ECO:0000256" key="6">
    <source>
        <dbReference type="ARBA" id="ARBA00022960"/>
    </source>
</evidence>
<dbReference type="eggNOG" id="COG1376">
    <property type="taxonomic scope" value="Bacteria"/>
</dbReference>
<dbReference type="Gene3D" id="1.10.101.10">
    <property type="entry name" value="PGBD-like superfamily/PGBD"/>
    <property type="match status" value="2"/>
</dbReference>
<keyword evidence="12" id="KW-1185">Reference proteome</keyword>
<dbReference type="Proteomes" id="UP000009226">
    <property type="component" value="Chromosome"/>
</dbReference>
<dbReference type="UniPathway" id="UPA00219"/>
<dbReference type="GO" id="GO:0071555">
    <property type="term" value="P:cell wall organization"/>
    <property type="evidence" value="ECO:0007669"/>
    <property type="project" value="UniProtKB-UniRule"/>
</dbReference>
<evidence type="ECO:0000259" key="10">
    <source>
        <dbReference type="PROSITE" id="PS52029"/>
    </source>
</evidence>
<dbReference type="GO" id="GO:0018104">
    <property type="term" value="P:peptidoglycan-protein cross-linking"/>
    <property type="evidence" value="ECO:0007669"/>
    <property type="project" value="TreeGrafter"/>
</dbReference>
<keyword evidence="6 9" id="KW-0133">Cell shape</keyword>
<evidence type="ECO:0000256" key="7">
    <source>
        <dbReference type="ARBA" id="ARBA00022984"/>
    </source>
</evidence>
<dbReference type="RefSeq" id="WP_013809727.1">
    <property type="nucleotide sequence ID" value="NC_015565.1"/>
</dbReference>
<dbReference type="AlphaFoldDB" id="F6B845"/>
<comment type="similarity">
    <text evidence="2">Belongs to the YkuD family.</text>
</comment>
<sequence length="314" mass="34849" precursor="true">MIRCRQILLIFILGCLIILLLGVNPAGATVQTCPFNDDTDRTLKLASPLMQGEDVKNLQLELQVLGYYQGPINGIYDFLTQKAVQQFQAVHRLKADGVVDEPTWYQMARQIELPVTKSETLPPPTGQIALIIDTTKRKLTVMADGKPYKQFNIACGAPETPSPVGSWQVAHKAINWGDGFGTRWLGLNVPWGIYGIHGTNKPFSIGTYASHGCIRMHNSSVEELYPWVPKGAPVYIVGSPFGVPGQDHKILVQGDRGADVYEVQRTLKRLGYYKAEVDGIFGYQMEQAVKKFRKANGLPMDNQVNKVMYQALGL</sequence>
<dbReference type="GO" id="GO:0008360">
    <property type="term" value="P:regulation of cell shape"/>
    <property type="evidence" value="ECO:0007669"/>
    <property type="project" value="UniProtKB-UniRule"/>
</dbReference>
<dbReference type="PROSITE" id="PS52029">
    <property type="entry name" value="LD_TPASE"/>
    <property type="match status" value="1"/>
</dbReference>
<dbReference type="InterPro" id="IPR036365">
    <property type="entry name" value="PGBD-like_sf"/>
</dbReference>
<dbReference type="InterPro" id="IPR050979">
    <property type="entry name" value="LD-transpeptidase"/>
</dbReference>